<feature type="region of interest" description="Disordered" evidence="1">
    <location>
        <begin position="206"/>
        <end position="226"/>
    </location>
</feature>
<feature type="compositionally biased region" description="Basic and acidic residues" evidence="1">
    <location>
        <begin position="497"/>
        <end position="507"/>
    </location>
</feature>
<proteinExistence type="predicted"/>
<feature type="compositionally biased region" description="Basic and acidic residues" evidence="1">
    <location>
        <begin position="696"/>
        <end position="719"/>
    </location>
</feature>
<dbReference type="Proteomes" id="UP000472372">
    <property type="component" value="Chromosome 7"/>
</dbReference>
<feature type="compositionally biased region" description="Basic and acidic residues" evidence="1">
    <location>
        <begin position="836"/>
        <end position="863"/>
    </location>
</feature>
<gene>
    <name evidence="2" type="ORF">PTTW11_08053</name>
</gene>
<feature type="compositionally biased region" description="Low complexity" evidence="1">
    <location>
        <begin position="869"/>
        <end position="880"/>
    </location>
</feature>
<feature type="compositionally biased region" description="Polar residues" evidence="1">
    <location>
        <begin position="888"/>
        <end position="904"/>
    </location>
</feature>
<name>A0A6S6W944_9PLEO</name>
<protein>
    <submittedName>
        <fullName evidence="2">DUF3584 multi-domain protein</fullName>
    </submittedName>
</protein>
<dbReference type="AlphaFoldDB" id="A0A6S6W944"/>
<sequence length="983" mass="109979">MNKAFEGARSLAQRYPLAIAVGSDFAIPVGFLLLTGETTLSPADPAAKSSTLSPTLGSTATPSACTANNTLKSAWPIFTPNNGLTANGLYQLISTVRNDPSLGQAAPGEGHRTELRHKALDFAFDFPLSTVIVTSLPGTFLCVVRQLPDSWASRYQTYIANALHFIALASCANRKLEACDLVIVVFVMVAFDMFQRVLVRGEADATKADESEEQPQQLSPVETTEAPTRSILVSSAGTLSSKATSVKVEESEPVLVSQLVAADTIPTAYDSKDREIVRLQRSLTETKTSHKAKEVQLRITKEELHNAREALNKTFTEYTGLREELKIIKQNLGRDHQAIVYRKDIELFALRKGNEQKDKYILERDSQLEEMARQHKTTIEVKDAQLKLMKERLISVERQLSPRFGEEDGENALEVRLLRVRKGRASLEAEDEKDALIARLQAQLTASNTVNEEIVNQQAELQRAWDIAKKIQKALKEERERHEQTREDLEDTAAKLSEVEPQTRSRADSAPSRLPTIDEDEHDKNELEAMFDNTQQENLRLHAEVAALEKRLTDANARLFTAIQEVEALREQLTQEQTVNEDFETARPSVVHRVHFQRMEGQLAEAREAVAAKEEEIELLRNTIAEKDHYVKDLKGEVDAAVNFHTQDQDEIDRLKQTVADLQATKYQLMLDHERLVAQRPRQHVISLDPIDRTDRVDRTERTERAERTDRTERGERSSARSSGATLIQELSPSARVSQEPMPVESMPAMPAVPEREDSIQETPARHLRSKSTPKAIPARWTLMSQDAPPPELRELKTTQRRSLNLKGMMHKFVGKHAEPEKPKASEGATAAEAQLAKEKEAKLMKRDNSKMRRALAPKDKNVSARPMTSSGVTSLTGTTKPRAASQPLASTTSLSMASDSNSQSPRPPITRRSTPMVPRYYASAEEEADVKKDEKEKENATTKGKEADRPSTAVPAAPKEPTKHKSRLSWSATNKLKRRSLY</sequence>
<evidence type="ECO:0000313" key="3">
    <source>
        <dbReference type="Proteomes" id="UP000472372"/>
    </source>
</evidence>
<organism evidence="2 3">
    <name type="scientific">Pyrenophora teres f. teres</name>
    <dbReference type="NCBI Taxonomy" id="97479"/>
    <lineage>
        <taxon>Eukaryota</taxon>
        <taxon>Fungi</taxon>
        <taxon>Dikarya</taxon>
        <taxon>Ascomycota</taxon>
        <taxon>Pezizomycotina</taxon>
        <taxon>Dothideomycetes</taxon>
        <taxon>Pleosporomycetidae</taxon>
        <taxon>Pleosporales</taxon>
        <taxon>Pleosporineae</taxon>
        <taxon>Pleosporaceae</taxon>
        <taxon>Pyrenophora</taxon>
    </lineage>
</organism>
<feature type="region of interest" description="Disordered" evidence="1">
    <location>
        <begin position="478"/>
        <end position="520"/>
    </location>
</feature>
<feature type="compositionally biased region" description="Polar residues" evidence="1">
    <location>
        <begin position="214"/>
        <end position="226"/>
    </location>
</feature>
<feature type="compositionally biased region" description="Basic and acidic residues" evidence="1">
    <location>
        <begin position="930"/>
        <end position="950"/>
    </location>
</feature>
<feature type="compositionally biased region" description="Low complexity" evidence="1">
    <location>
        <begin position="826"/>
        <end position="835"/>
    </location>
</feature>
<dbReference type="EMBL" id="HG992983">
    <property type="protein sequence ID" value="CAE7194968.1"/>
    <property type="molecule type" value="Genomic_DNA"/>
</dbReference>
<accession>A0A6S6W944</accession>
<feature type="region of interest" description="Disordered" evidence="1">
    <location>
        <begin position="696"/>
        <end position="746"/>
    </location>
</feature>
<reference evidence="2" key="1">
    <citation type="submission" date="2021-02" db="EMBL/GenBank/DDBJ databases">
        <authorList>
            <person name="Syme A R."/>
            <person name="Syme A R."/>
            <person name="Moolhuijzen P."/>
        </authorList>
    </citation>
    <scope>NUCLEOTIDE SEQUENCE</scope>
    <source>
        <strain evidence="2">W1-1</strain>
    </source>
</reference>
<feature type="compositionally biased region" description="Basic and acidic residues" evidence="1">
    <location>
        <begin position="478"/>
        <end position="487"/>
    </location>
</feature>
<feature type="region of interest" description="Disordered" evidence="1">
    <location>
        <begin position="817"/>
        <end position="983"/>
    </location>
</feature>
<evidence type="ECO:0000313" key="2">
    <source>
        <dbReference type="EMBL" id="CAE7194968.1"/>
    </source>
</evidence>
<evidence type="ECO:0000256" key="1">
    <source>
        <dbReference type="SAM" id="MobiDB-lite"/>
    </source>
</evidence>